<evidence type="ECO:0000259" key="2">
    <source>
        <dbReference type="Pfam" id="PF05170"/>
    </source>
</evidence>
<gene>
    <name evidence="3" type="ORF">HYN51_15780</name>
</gene>
<evidence type="ECO:0000313" key="3">
    <source>
        <dbReference type="EMBL" id="AWH89865.1"/>
    </source>
</evidence>
<feature type="region of interest" description="Disordered" evidence="1">
    <location>
        <begin position="302"/>
        <end position="327"/>
    </location>
</feature>
<dbReference type="InterPro" id="IPR007844">
    <property type="entry name" value="AsmA"/>
</dbReference>
<dbReference type="PANTHER" id="PTHR30441">
    <property type="entry name" value="DUF748 DOMAIN-CONTAINING PROTEIN"/>
    <property type="match status" value="1"/>
</dbReference>
<dbReference type="AlphaFoldDB" id="A0A2Y9U1N5"/>
<dbReference type="InterPro" id="IPR052894">
    <property type="entry name" value="AsmA-related"/>
</dbReference>
<dbReference type="GO" id="GO:0090313">
    <property type="term" value="P:regulation of protein targeting to membrane"/>
    <property type="evidence" value="ECO:0007669"/>
    <property type="project" value="TreeGrafter"/>
</dbReference>
<dbReference type="OrthoDB" id="9766390at2"/>
<dbReference type="Proteomes" id="UP000244908">
    <property type="component" value="Chromosome"/>
</dbReference>
<dbReference type="Pfam" id="PF05170">
    <property type="entry name" value="AsmA"/>
    <property type="match status" value="2"/>
</dbReference>
<dbReference type="EMBL" id="CP029185">
    <property type="protein sequence ID" value="AWH89865.1"/>
    <property type="molecule type" value="Genomic_DNA"/>
</dbReference>
<feature type="region of interest" description="Disordered" evidence="1">
    <location>
        <begin position="121"/>
        <end position="140"/>
    </location>
</feature>
<evidence type="ECO:0000313" key="4">
    <source>
        <dbReference type="Proteomes" id="UP000244908"/>
    </source>
</evidence>
<dbReference type="NCBIfam" id="NF008091">
    <property type="entry name" value="PRK10833.1"/>
    <property type="match status" value="1"/>
</dbReference>
<protein>
    <submittedName>
        <fullName evidence="3">Outer membrane assembly protein AsmA</fullName>
    </submittedName>
</protein>
<sequence length="622" mass="67954">MRRFLTTLAIILVVVVAGMTALILLINPNDFRDYMVKNVEDKTGYQLKIEGDLRWHVWPQLSILTGQMSLTAPGASQPIIGAENVRLDVELFPLLSHQLIVKNVVLKGGVIQLIPETQSQKSQNAPIAPAGTHSAKSPAESTASDWSLELSKVKIADSLLVWQHSENDIINIRDINLTLTRTDARKADISAKARINRDQRELSFSLDGGLNLNHFPQGLELAVNNLDYQLQGADIPVGGIQGNGNFNLAYLSSPQSMKISPLALTFNGNHVTADISASLDDTPVYALTVKADTLNLDQLFPPAVTNGSREEGETASAKETPAPVTSSANGLVIQPDLTFLQSFNAQLDLEINNLVYHGVPASAVVMKGSNQQGNAVIDTLQAVIAGGSVKATGTIDATSAMPKITIKPMVQDVALGDLLKTLNYPQTLTGAMTAQGTFNNVNSNINDFEKGWQGYAHVNINQARLHGLNIQQLIQQAASRSNSDVKGMEHYERYTEVKNLVVDTVFNQGQLKVTRMNGASEFLTVAGTGILNLPDQSCDMRLNINVMQGWQGKSEIVSLLQKSVIPLRIYGPWNKLNYQLNVEQILKDQLKGEVGKAIDKWMDKNKDKQESKDLQKLLDKVR</sequence>
<keyword evidence="4" id="KW-1185">Reference proteome</keyword>
<organism evidence="3 4">
    <name type="scientific">Limnobaculum parvum</name>
    <dbReference type="NCBI Taxonomy" id="2172103"/>
    <lineage>
        <taxon>Bacteria</taxon>
        <taxon>Pseudomonadati</taxon>
        <taxon>Pseudomonadota</taxon>
        <taxon>Gammaproteobacteria</taxon>
        <taxon>Enterobacterales</taxon>
        <taxon>Budviciaceae</taxon>
        <taxon>Limnobaculum</taxon>
    </lineage>
</organism>
<reference evidence="3 4" key="1">
    <citation type="journal article" date="2019" name="Int. J. Syst. Evol. Microbiol.">
        <title>Limnobaculum parvum gen. nov., sp. nov., isolated from a freshwater lake.</title>
        <authorList>
            <person name="Baek C."/>
            <person name="Shin S.K."/>
            <person name="Yi H."/>
        </authorList>
    </citation>
    <scope>NUCLEOTIDE SEQUENCE [LARGE SCALE GENOMIC DNA]</scope>
    <source>
        <strain evidence="3 4">HYN0051</strain>
    </source>
</reference>
<feature type="domain" description="AsmA" evidence="2">
    <location>
        <begin position="264"/>
        <end position="513"/>
    </location>
</feature>
<evidence type="ECO:0000256" key="1">
    <source>
        <dbReference type="SAM" id="MobiDB-lite"/>
    </source>
</evidence>
<feature type="domain" description="AsmA" evidence="2">
    <location>
        <begin position="7"/>
        <end position="193"/>
    </location>
</feature>
<proteinExistence type="predicted"/>
<dbReference type="PANTHER" id="PTHR30441:SF4">
    <property type="entry name" value="PROTEIN ASMA"/>
    <property type="match status" value="1"/>
</dbReference>
<dbReference type="GO" id="GO:0005886">
    <property type="term" value="C:plasma membrane"/>
    <property type="evidence" value="ECO:0007669"/>
    <property type="project" value="TreeGrafter"/>
</dbReference>
<accession>A0A2Y9U1N5</accession>
<dbReference type="KEGG" id="lpv:HYN51_15780"/>
<name>A0A2Y9U1N5_9GAMM</name>
<dbReference type="RefSeq" id="WP_108901908.1">
    <property type="nucleotide sequence ID" value="NZ_CP029185.2"/>
</dbReference>